<name>A0A9W6J1H4_9HYPH</name>
<protein>
    <submittedName>
        <fullName evidence="1">Heme oxygenase</fullName>
    </submittedName>
</protein>
<reference evidence="1" key="1">
    <citation type="journal article" date="2014" name="Int. J. Syst. Evol. Microbiol.">
        <title>Complete genome sequence of Corynebacterium casei LMG S-19264T (=DSM 44701T), isolated from a smear-ripened cheese.</title>
        <authorList>
            <consortium name="US DOE Joint Genome Institute (JGI-PGF)"/>
            <person name="Walter F."/>
            <person name="Albersmeier A."/>
            <person name="Kalinowski J."/>
            <person name="Ruckert C."/>
        </authorList>
    </citation>
    <scope>NUCLEOTIDE SEQUENCE</scope>
    <source>
        <strain evidence="1">VKM B-2347</strain>
    </source>
</reference>
<keyword evidence="2" id="KW-1185">Reference proteome</keyword>
<dbReference type="SUPFAM" id="SSF48613">
    <property type="entry name" value="Heme oxygenase-like"/>
    <property type="match status" value="1"/>
</dbReference>
<accession>A0A9W6J1H4</accession>
<dbReference type="InterPro" id="IPR016084">
    <property type="entry name" value="Haem_Oase-like_multi-hlx"/>
</dbReference>
<dbReference type="RefSeq" id="WP_271169312.1">
    <property type="nucleotide sequence ID" value="NZ_BSFI01000019.1"/>
</dbReference>
<dbReference type="Proteomes" id="UP001143372">
    <property type="component" value="Unassembled WGS sequence"/>
</dbReference>
<dbReference type="AlphaFoldDB" id="A0A9W6J1H4"/>
<evidence type="ECO:0000313" key="1">
    <source>
        <dbReference type="EMBL" id="GLK69075.1"/>
    </source>
</evidence>
<evidence type="ECO:0000313" key="2">
    <source>
        <dbReference type="Proteomes" id="UP001143372"/>
    </source>
</evidence>
<dbReference type="Pfam" id="PF01126">
    <property type="entry name" value="Heme_oxygenase"/>
    <property type="match status" value="1"/>
</dbReference>
<sequence length="200" mass="21609">METLDLVSHVDGLCNRLKAATAAAHNRVDLAIMAGRPFESRERYGLFLRVQHAFHRDIDALYRDEALGRALPGLPKRARLRLIEQDLDDLAIGEALSETTPVFEAGAQVDMPEAIGWLYVSEGSNLGAAFLLKAAAKLGLCESFGARHLAAAPEGRGRSWKTFATALDDLALGLEETRRAERAADAAFAHVSGLVARAFG</sequence>
<dbReference type="CDD" id="cd19166">
    <property type="entry name" value="HemeO-bac"/>
    <property type="match status" value="1"/>
</dbReference>
<comment type="caution">
    <text evidence="1">The sequence shown here is derived from an EMBL/GenBank/DDBJ whole genome shotgun (WGS) entry which is preliminary data.</text>
</comment>
<dbReference type="InterPro" id="IPR016053">
    <property type="entry name" value="Haem_Oase-like"/>
</dbReference>
<reference evidence="1" key="2">
    <citation type="submission" date="2023-01" db="EMBL/GenBank/DDBJ databases">
        <authorList>
            <person name="Sun Q."/>
            <person name="Evtushenko L."/>
        </authorList>
    </citation>
    <scope>NUCLEOTIDE SEQUENCE</scope>
    <source>
        <strain evidence="1">VKM B-2347</strain>
    </source>
</reference>
<dbReference type="EMBL" id="BSFI01000019">
    <property type="protein sequence ID" value="GLK69075.1"/>
    <property type="molecule type" value="Genomic_DNA"/>
</dbReference>
<dbReference type="GO" id="GO:0006788">
    <property type="term" value="P:heme oxidation"/>
    <property type="evidence" value="ECO:0007669"/>
    <property type="project" value="InterPro"/>
</dbReference>
<gene>
    <name evidence="1" type="primary">hemO_2</name>
    <name evidence="1" type="ORF">GCM10008179_27130</name>
</gene>
<organism evidence="1 2">
    <name type="scientific">Hansschlegelia plantiphila</name>
    <dbReference type="NCBI Taxonomy" id="374655"/>
    <lineage>
        <taxon>Bacteria</taxon>
        <taxon>Pseudomonadati</taxon>
        <taxon>Pseudomonadota</taxon>
        <taxon>Alphaproteobacteria</taxon>
        <taxon>Hyphomicrobiales</taxon>
        <taxon>Methylopilaceae</taxon>
        <taxon>Hansschlegelia</taxon>
    </lineage>
</organism>
<proteinExistence type="predicted"/>
<dbReference type="Gene3D" id="1.20.910.10">
    <property type="entry name" value="Heme oxygenase-like"/>
    <property type="match status" value="1"/>
</dbReference>
<dbReference type="GO" id="GO:0004392">
    <property type="term" value="F:heme oxygenase (decyclizing) activity"/>
    <property type="evidence" value="ECO:0007669"/>
    <property type="project" value="InterPro"/>
</dbReference>